<evidence type="ECO:0000313" key="2">
    <source>
        <dbReference type="EnsemblPlants" id="TuG1812G0400003042.01.T01.cds356096"/>
    </source>
</evidence>
<reference evidence="2" key="3">
    <citation type="submission" date="2022-06" db="UniProtKB">
        <authorList>
            <consortium name="EnsemblPlants"/>
        </authorList>
    </citation>
    <scope>IDENTIFICATION</scope>
</reference>
<dbReference type="Proteomes" id="UP000015106">
    <property type="component" value="Chromosome 4"/>
</dbReference>
<reference evidence="3" key="1">
    <citation type="journal article" date="2013" name="Nature">
        <title>Draft genome of the wheat A-genome progenitor Triticum urartu.</title>
        <authorList>
            <person name="Ling H.Q."/>
            <person name="Zhao S."/>
            <person name="Liu D."/>
            <person name="Wang J."/>
            <person name="Sun H."/>
            <person name="Zhang C."/>
            <person name="Fan H."/>
            <person name="Li D."/>
            <person name="Dong L."/>
            <person name="Tao Y."/>
            <person name="Gao C."/>
            <person name="Wu H."/>
            <person name="Li Y."/>
            <person name="Cui Y."/>
            <person name="Guo X."/>
            <person name="Zheng S."/>
            <person name="Wang B."/>
            <person name="Yu K."/>
            <person name="Liang Q."/>
            <person name="Yang W."/>
            <person name="Lou X."/>
            <person name="Chen J."/>
            <person name="Feng M."/>
            <person name="Jian J."/>
            <person name="Zhang X."/>
            <person name="Luo G."/>
            <person name="Jiang Y."/>
            <person name="Liu J."/>
            <person name="Wang Z."/>
            <person name="Sha Y."/>
            <person name="Zhang B."/>
            <person name="Wu H."/>
            <person name="Tang D."/>
            <person name="Shen Q."/>
            <person name="Xue P."/>
            <person name="Zou S."/>
            <person name="Wang X."/>
            <person name="Liu X."/>
            <person name="Wang F."/>
            <person name="Yang Y."/>
            <person name="An X."/>
            <person name="Dong Z."/>
            <person name="Zhang K."/>
            <person name="Zhang X."/>
            <person name="Luo M.C."/>
            <person name="Dvorak J."/>
            <person name="Tong Y."/>
            <person name="Wang J."/>
            <person name="Yang H."/>
            <person name="Li Z."/>
            <person name="Wang D."/>
            <person name="Zhang A."/>
            <person name="Wang J."/>
        </authorList>
    </citation>
    <scope>NUCLEOTIDE SEQUENCE</scope>
    <source>
        <strain evidence="3">cv. G1812</strain>
    </source>
</reference>
<evidence type="ECO:0000256" key="1">
    <source>
        <dbReference type="SAM" id="MobiDB-lite"/>
    </source>
</evidence>
<keyword evidence="3" id="KW-1185">Reference proteome</keyword>
<dbReference type="AlphaFoldDB" id="A0A8R7Q5P8"/>
<accession>A0A8R7Q5P8</accession>
<proteinExistence type="predicted"/>
<organism evidence="2 3">
    <name type="scientific">Triticum urartu</name>
    <name type="common">Red wild einkorn</name>
    <name type="synonym">Crithodium urartu</name>
    <dbReference type="NCBI Taxonomy" id="4572"/>
    <lineage>
        <taxon>Eukaryota</taxon>
        <taxon>Viridiplantae</taxon>
        <taxon>Streptophyta</taxon>
        <taxon>Embryophyta</taxon>
        <taxon>Tracheophyta</taxon>
        <taxon>Spermatophyta</taxon>
        <taxon>Magnoliopsida</taxon>
        <taxon>Liliopsida</taxon>
        <taxon>Poales</taxon>
        <taxon>Poaceae</taxon>
        <taxon>BOP clade</taxon>
        <taxon>Pooideae</taxon>
        <taxon>Triticodae</taxon>
        <taxon>Triticeae</taxon>
        <taxon>Triticinae</taxon>
        <taxon>Triticum</taxon>
    </lineage>
</organism>
<reference evidence="2" key="2">
    <citation type="submission" date="2018-03" db="EMBL/GenBank/DDBJ databases">
        <title>The Triticum urartu genome reveals the dynamic nature of wheat genome evolution.</title>
        <authorList>
            <person name="Ling H."/>
            <person name="Ma B."/>
            <person name="Shi X."/>
            <person name="Liu H."/>
            <person name="Dong L."/>
            <person name="Sun H."/>
            <person name="Cao Y."/>
            <person name="Gao Q."/>
            <person name="Zheng S."/>
            <person name="Li Y."/>
            <person name="Yu Y."/>
            <person name="Du H."/>
            <person name="Qi M."/>
            <person name="Li Y."/>
            <person name="Yu H."/>
            <person name="Cui Y."/>
            <person name="Wang N."/>
            <person name="Chen C."/>
            <person name="Wu H."/>
            <person name="Zhao Y."/>
            <person name="Zhang J."/>
            <person name="Li Y."/>
            <person name="Zhou W."/>
            <person name="Zhang B."/>
            <person name="Hu W."/>
            <person name="Eijk M."/>
            <person name="Tang J."/>
            <person name="Witsenboer H."/>
            <person name="Zhao S."/>
            <person name="Li Z."/>
            <person name="Zhang A."/>
            <person name="Wang D."/>
            <person name="Liang C."/>
        </authorList>
    </citation>
    <scope>NUCLEOTIDE SEQUENCE [LARGE SCALE GENOMIC DNA]</scope>
    <source>
        <strain evidence="2">cv. G1812</strain>
    </source>
</reference>
<dbReference type="Gramene" id="TuG1812G0400003042.01.T01">
    <property type="protein sequence ID" value="TuG1812G0400003042.01.T01.cds356096"/>
    <property type="gene ID" value="TuG1812G0400003042.01"/>
</dbReference>
<protein>
    <submittedName>
        <fullName evidence="2">Uncharacterized protein</fullName>
    </submittedName>
</protein>
<name>A0A8R7Q5P8_TRIUA</name>
<feature type="compositionally biased region" description="Basic and acidic residues" evidence="1">
    <location>
        <begin position="28"/>
        <end position="41"/>
    </location>
</feature>
<feature type="compositionally biased region" description="Basic and acidic residues" evidence="1">
    <location>
        <begin position="62"/>
        <end position="72"/>
    </location>
</feature>
<dbReference type="EnsemblPlants" id="TuG1812G0400003042.01.T01">
    <property type="protein sequence ID" value="TuG1812G0400003042.01.T01.cds356096"/>
    <property type="gene ID" value="TuG1812G0400003042.01"/>
</dbReference>
<sequence length="72" mass="7778">MPPPPLAPFSVGRPRNPRPQGRSLLPTRLEEARGGGHEERAAAGVLGRSSRGRLQPSLPPGGHEELKRLEQN</sequence>
<evidence type="ECO:0000313" key="3">
    <source>
        <dbReference type="Proteomes" id="UP000015106"/>
    </source>
</evidence>
<feature type="region of interest" description="Disordered" evidence="1">
    <location>
        <begin position="1"/>
        <end position="72"/>
    </location>
</feature>